<evidence type="ECO:0000313" key="2">
    <source>
        <dbReference type="EMBL" id="BCJ38250.1"/>
    </source>
</evidence>
<evidence type="ECO:0000256" key="1">
    <source>
        <dbReference type="SAM" id="Phobius"/>
    </source>
</evidence>
<dbReference type="KEGG" id="atl:Athai_57530"/>
<dbReference type="Pfam" id="PF04087">
    <property type="entry name" value="DUF389"/>
    <property type="match status" value="1"/>
</dbReference>
<feature type="transmembrane region" description="Helical" evidence="1">
    <location>
        <begin position="137"/>
        <end position="158"/>
    </location>
</feature>
<feature type="transmembrane region" description="Helical" evidence="1">
    <location>
        <begin position="302"/>
        <end position="323"/>
    </location>
</feature>
<proteinExistence type="predicted"/>
<feature type="transmembrane region" description="Helical" evidence="1">
    <location>
        <begin position="199"/>
        <end position="223"/>
    </location>
</feature>
<dbReference type="PANTHER" id="PTHR20992">
    <property type="entry name" value="AT15442P-RELATED"/>
    <property type="match status" value="1"/>
</dbReference>
<dbReference type="Proteomes" id="UP000611640">
    <property type="component" value="Chromosome"/>
</dbReference>
<keyword evidence="1" id="KW-0812">Transmembrane</keyword>
<keyword evidence="1" id="KW-1133">Transmembrane helix</keyword>
<feature type="transmembrane region" description="Helical" evidence="1">
    <location>
        <begin position="164"/>
        <end position="187"/>
    </location>
</feature>
<organism evidence="2 3">
    <name type="scientific">Actinocatenispora thailandica</name>
    <dbReference type="NCBI Taxonomy" id="227318"/>
    <lineage>
        <taxon>Bacteria</taxon>
        <taxon>Bacillati</taxon>
        <taxon>Actinomycetota</taxon>
        <taxon>Actinomycetes</taxon>
        <taxon>Micromonosporales</taxon>
        <taxon>Micromonosporaceae</taxon>
        <taxon>Actinocatenispora</taxon>
    </lineage>
</organism>
<dbReference type="AlphaFoldDB" id="A0A7R7DUT3"/>
<sequence>MHTAGVTWDTSHRGGHEPGRILDMLHIRVIAPPRLTGQISDLCGASIAVTNLVILPGAGREPAGDLIQFDMAREAADAMLSRLRDLGLDRSGSIAVENIDVSISVGATVAEQAAPGYDDDAVLWDELDARTTADARLSWAFLAFLALATQIAAIGAVLDQPILIVGAMVLGPEFGAVAAICFGLVRGNTHRIAVATRTLAVGFLVAIAITTGCAAAGRWLGWISPADLSHRPNTDFIVHPDKWSFIVAVLAGIAGILSITASKSSTLIGVFISVTTVPAAGNIAVAIPLAHWSEVRASAVQLGVNLAGMLLAGTATLAVQRLLSLRYGVRLPVPNHVPVQRRSPRKRRRKRG</sequence>
<feature type="transmembrane region" description="Helical" evidence="1">
    <location>
        <begin position="268"/>
        <end position="290"/>
    </location>
</feature>
<evidence type="ECO:0000313" key="3">
    <source>
        <dbReference type="Proteomes" id="UP000611640"/>
    </source>
</evidence>
<dbReference type="InterPro" id="IPR005240">
    <property type="entry name" value="DUF389"/>
</dbReference>
<feature type="transmembrane region" description="Helical" evidence="1">
    <location>
        <begin position="243"/>
        <end position="261"/>
    </location>
</feature>
<keyword evidence="3" id="KW-1185">Reference proteome</keyword>
<gene>
    <name evidence="2" type="ORF">Athai_57530</name>
</gene>
<dbReference type="EMBL" id="AP023355">
    <property type="protein sequence ID" value="BCJ38250.1"/>
    <property type="molecule type" value="Genomic_DNA"/>
</dbReference>
<accession>A0A7R7DUT3</accession>
<keyword evidence="1" id="KW-0472">Membrane</keyword>
<evidence type="ECO:0008006" key="4">
    <source>
        <dbReference type="Google" id="ProtNLM"/>
    </source>
</evidence>
<protein>
    <recommendedName>
        <fullName evidence="4">DUF389 domain-containing protein</fullName>
    </recommendedName>
</protein>
<dbReference type="PANTHER" id="PTHR20992:SF9">
    <property type="entry name" value="AT15442P-RELATED"/>
    <property type="match status" value="1"/>
</dbReference>
<reference evidence="2 3" key="1">
    <citation type="submission" date="2020-08" db="EMBL/GenBank/DDBJ databases">
        <title>Whole genome shotgun sequence of Actinocatenispora thailandica NBRC 105041.</title>
        <authorList>
            <person name="Komaki H."/>
            <person name="Tamura T."/>
        </authorList>
    </citation>
    <scope>NUCLEOTIDE SEQUENCE [LARGE SCALE GENOMIC DNA]</scope>
    <source>
        <strain evidence="2 3">NBRC 105041</strain>
    </source>
</reference>
<name>A0A7R7DUT3_9ACTN</name>